<dbReference type="InterPro" id="IPR019734">
    <property type="entry name" value="TPR_rpt"/>
</dbReference>
<reference evidence="2" key="1">
    <citation type="submission" date="2017-03" db="EMBL/GenBank/DDBJ databases">
        <authorList>
            <person name="Rodrigo-Torres L."/>
            <person name="Arahal R.D."/>
            <person name="Lucena T."/>
        </authorList>
    </citation>
    <scope>NUCLEOTIDE SEQUENCE [LARGE SCALE GENOMIC DNA]</scope>
    <source>
        <strain evidence="2">CECT 8411</strain>
    </source>
</reference>
<sequence length="514" mass="57446">MFAYNHDEAIVCFEKAVEADPNCALAYWGIAYAIGPNYNKPWEVFTPDEKAPALAKAHAALKAGLAIENAKPTERSLIEALASRYPTDPAIEDYQPFNDGFAEVMKPVYEANKDDLDIACIYAEAMMNRTPWQLWDFSNGIPNPEASTLEAMSVLERAFDQLPGAWDHPGLLHMYIHLMEMSPHPEKALRHGDKLTDLVPDAGHLVHMATHIDVLCGEYQNVLYRNLAAAKVDEAFKEYAGAANFYALYRIHNLHFAFYGAMFLGQKAAAVESVTRLRDEVPDEVVRSYPDIFETFVAAAPHVYIRFGMWAEILELPQPEDKELYVTTNALIYYAKAIALANLGRHEEAQSEMGNFTAAYAEVPDSRMLFNNKARDVLAIAEEMMKGEVKFKAGNLKSGLDHLRKAVKLDDGLEYEEPWSWPQPTRHALGALLIEAGEHNEAEAVYRADLGLDGKLPRPSQNPRNVWGLHGLHECLQRRGETVELPHVKLLLDQAAARADIPIRASCLCRSSAA</sequence>
<keyword evidence="2" id="KW-1185">Reference proteome</keyword>
<proteinExistence type="predicted"/>
<dbReference type="EMBL" id="FWFP01000009">
    <property type="protein sequence ID" value="SLN63970.1"/>
    <property type="molecule type" value="Genomic_DNA"/>
</dbReference>
<dbReference type="AlphaFoldDB" id="A0A1X6ZXJ7"/>
<dbReference type="PANTHER" id="PTHR45588">
    <property type="entry name" value="TPR DOMAIN-CONTAINING PROTEIN"/>
    <property type="match status" value="1"/>
</dbReference>
<protein>
    <submittedName>
        <fullName evidence="1">Tetratricopeptide repeat protein</fullName>
    </submittedName>
</protein>
<dbReference type="Gene3D" id="1.25.40.10">
    <property type="entry name" value="Tetratricopeptide repeat domain"/>
    <property type="match status" value="2"/>
</dbReference>
<accession>A0A1X6ZXJ7</accession>
<gene>
    <name evidence="1" type="ORF">RUM8411_03183</name>
</gene>
<evidence type="ECO:0000313" key="1">
    <source>
        <dbReference type="EMBL" id="SLN63970.1"/>
    </source>
</evidence>
<organism evidence="1 2">
    <name type="scientific">Ruegeria meonggei</name>
    <dbReference type="NCBI Taxonomy" id="1446476"/>
    <lineage>
        <taxon>Bacteria</taxon>
        <taxon>Pseudomonadati</taxon>
        <taxon>Pseudomonadota</taxon>
        <taxon>Alphaproteobacteria</taxon>
        <taxon>Rhodobacterales</taxon>
        <taxon>Roseobacteraceae</taxon>
        <taxon>Ruegeria</taxon>
    </lineage>
</organism>
<dbReference type="SUPFAM" id="SSF48452">
    <property type="entry name" value="TPR-like"/>
    <property type="match status" value="2"/>
</dbReference>
<dbReference type="PANTHER" id="PTHR45588:SF1">
    <property type="entry name" value="WW DOMAIN-CONTAINING PROTEIN"/>
    <property type="match status" value="1"/>
</dbReference>
<dbReference type="Pfam" id="PF13181">
    <property type="entry name" value="TPR_8"/>
    <property type="match status" value="1"/>
</dbReference>
<dbReference type="InterPro" id="IPR011990">
    <property type="entry name" value="TPR-like_helical_dom_sf"/>
</dbReference>
<dbReference type="Proteomes" id="UP000193778">
    <property type="component" value="Unassembled WGS sequence"/>
</dbReference>
<evidence type="ECO:0000313" key="2">
    <source>
        <dbReference type="Proteomes" id="UP000193778"/>
    </source>
</evidence>
<name>A0A1X6ZXJ7_9RHOB</name>